<name>A0A644ZU46_9ZZZZ</name>
<proteinExistence type="predicted"/>
<protein>
    <recommendedName>
        <fullName evidence="2">DUF1269 domain-containing protein</fullName>
    </recommendedName>
</protein>
<organism evidence="1">
    <name type="scientific">bioreactor metagenome</name>
    <dbReference type="NCBI Taxonomy" id="1076179"/>
    <lineage>
        <taxon>unclassified sequences</taxon>
        <taxon>metagenomes</taxon>
        <taxon>ecological metagenomes</taxon>
    </lineage>
</organism>
<evidence type="ECO:0008006" key="2">
    <source>
        <dbReference type="Google" id="ProtNLM"/>
    </source>
</evidence>
<evidence type="ECO:0000313" key="1">
    <source>
        <dbReference type="EMBL" id="MPM41094.1"/>
    </source>
</evidence>
<gene>
    <name evidence="1" type="ORF">SDC9_87744</name>
</gene>
<comment type="caution">
    <text evidence="1">The sequence shown here is derived from an EMBL/GenBank/DDBJ whole genome shotgun (WGS) entry which is preliminary data.</text>
</comment>
<accession>A0A644ZU46</accession>
<sequence length="158" mass="16654">MLHRPAQPHNCDVASLTFAGPIGYAAFVLPRDADAAPALQGLLDRIDAGTIELLDLEILALGAHGAAERQPTSVLQHGDSFDLSEFDGAQSDLLDAEDLAALGAELSDSELAIVIIYEDRGLAGFATQVQAQGGRELWTGGVDISELDTLVTESEQEN</sequence>
<reference evidence="1" key="1">
    <citation type="submission" date="2019-08" db="EMBL/GenBank/DDBJ databases">
        <authorList>
            <person name="Kucharzyk K."/>
            <person name="Murdoch R.W."/>
            <person name="Higgins S."/>
            <person name="Loffler F."/>
        </authorList>
    </citation>
    <scope>NUCLEOTIDE SEQUENCE</scope>
</reference>
<dbReference type="EMBL" id="VSSQ01009244">
    <property type="protein sequence ID" value="MPM41094.1"/>
    <property type="molecule type" value="Genomic_DNA"/>
</dbReference>
<dbReference type="AlphaFoldDB" id="A0A644ZU46"/>